<reference evidence="1 2" key="1">
    <citation type="submission" date="2020-06" db="EMBL/GenBank/DDBJ databases">
        <authorList>
            <person name="Li R."/>
            <person name="Bekaert M."/>
        </authorList>
    </citation>
    <scope>NUCLEOTIDE SEQUENCE [LARGE SCALE GENOMIC DNA]</scope>
    <source>
        <strain evidence="2">wild</strain>
    </source>
</reference>
<accession>A0A6J8DXF8</accession>
<protein>
    <submittedName>
        <fullName evidence="1">Uncharacterized protein</fullName>
    </submittedName>
</protein>
<gene>
    <name evidence="1" type="ORF">MCOR_44548</name>
</gene>
<sequence length="169" mass="19891">MLGMTDSKNDIYHYDLSEEIFQWRCRIRKLHFLENPQDEKAITNINGDDLDYDLVNFSFSAKENMKAYNLDYKNGHDFGKGRKLQPIFVLPSDREKFFDIANKPKATIMKEILVALEEIEMTEEGVILEQQWKAEVKKGTKNEYITFYREVLQVVDEATSNEDHDLQDV</sequence>
<evidence type="ECO:0000313" key="1">
    <source>
        <dbReference type="EMBL" id="CAC5411460.1"/>
    </source>
</evidence>
<name>A0A6J8DXF8_MYTCO</name>
<dbReference type="EMBL" id="CACVKT020007854">
    <property type="protein sequence ID" value="CAC5411460.1"/>
    <property type="molecule type" value="Genomic_DNA"/>
</dbReference>
<dbReference type="AlphaFoldDB" id="A0A6J8DXF8"/>
<organism evidence="1 2">
    <name type="scientific">Mytilus coruscus</name>
    <name type="common">Sea mussel</name>
    <dbReference type="NCBI Taxonomy" id="42192"/>
    <lineage>
        <taxon>Eukaryota</taxon>
        <taxon>Metazoa</taxon>
        <taxon>Spiralia</taxon>
        <taxon>Lophotrochozoa</taxon>
        <taxon>Mollusca</taxon>
        <taxon>Bivalvia</taxon>
        <taxon>Autobranchia</taxon>
        <taxon>Pteriomorphia</taxon>
        <taxon>Mytilida</taxon>
        <taxon>Mytiloidea</taxon>
        <taxon>Mytilidae</taxon>
        <taxon>Mytilinae</taxon>
        <taxon>Mytilus</taxon>
    </lineage>
</organism>
<keyword evidence="2" id="KW-1185">Reference proteome</keyword>
<evidence type="ECO:0000313" key="2">
    <source>
        <dbReference type="Proteomes" id="UP000507470"/>
    </source>
</evidence>
<dbReference type="Proteomes" id="UP000507470">
    <property type="component" value="Unassembled WGS sequence"/>
</dbReference>
<proteinExistence type="predicted"/>
<dbReference type="OrthoDB" id="6208845at2759"/>